<dbReference type="RefSeq" id="XP_010909266.1">
    <property type="nucleotide sequence ID" value="XM_010910964.2"/>
</dbReference>
<protein>
    <recommendedName>
        <fullName evidence="4">Glycosyltransferase</fullName>
        <ecNumber evidence="4">2.4.1.-</ecNumber>
    </recommendedName>
</protein>
<dbReference type="PANTHER" id="PTHR48049">
    <property type="entry name" value="GLYCOSYLTRANSFERASE"/>
    <property type="match status" value="1"/>
</dbReference>
<organism evidence="5 6">
    <name type="scientific">Elaeis guineensis var. tenera</name>
    <name type="common">Oil palm</name>
    <dbReference type="NCBI Taxonomy" id="51953"/>
    <lineage>
        <taxon>Eukaryota</taxon>
        <taxon>Viridiplantae</taxon>
        <taxon>Streptophyta</taxon>
        <taxon>Embryophyta</taxon>
        <taxon>Tracheophyta</taxon>
        <taxon>Spermatophyta</taxon>
        <taxon>Magnoliopsida</taxon>
        <taxon>Liliopsida</taxon>
        <taxon>Arecaceae</taxon>
        <taxon>Arecoideae</taxon>
        <taxon>Cocoseae</taxon>
        <taxon>Elaeidinae</taxon>
        <taxon>Elaeis</taxon>
    </lineage>
</organism>
<dbReference type="CDD" id="cd03784">
    <property type="entry name" value="GT1_Gtf-like"/>
    <property type="match status" value="1"/>
</dbReference>
<dbReference type="FunFam" id="3.40.50.2000:FF:000257">
    <property type="entry name" value="Glycosyltransferase"/>
    <property type="match status" value="1"/>
</dbReference>
<reference evidence="6" key="1">
    <citation type="submission" date="2025-08" db="UniProtKB">
        <authorList>
            <consortium name="RefSeq"/>
        </authorList>
    </citation>
    <scope>IDENTIFICATION</scope>
</reference>
<keyword evidence="2 3" id="KW-0808">Transferase</keyword>
<evidence type="ECO:0000256" key="2">
    <source>
        <dbReference type="ARBA" id="ARBA00022679"/>
    </source>
</evidence>
<dbReference type="GO" id="GO:0035251">
    <property type="term" value="F:UDP-glucosyltransferase activity"/>
    <property type="evidence" value="ECO:0007669"/>
    <property type="project" value="InterPro"/>
</dbReference>
<dbReference type="PROSITE" id="PS00375">
    <property type="entry name" value="UDPGT"/>
    <property type="match status" value="1"/>
</dbReference>
<dbReference type="SUPFAM" id="SSF53756">
    <property type="entry name" value="UDP-Glycosyltransferase/glycogen phosphorylase"/>
    <property type="match status" value="1"/>
</dbReference>
<dbReference type="GeneID" id="105035416"/>
<keyword evidence="5" id="KW-1185">Reference proteome</keyword>
<name>A0A6I9QHB9_ELAGV</name>
<evidence type="ECO:0000313" key="5">
    <source>
        <dbReference type="Proteomes" id="UP000504607"/>
    </source>
</evidence>
<dbReference type="PANTHER" id="PTHR48049:SF84">
    <property type="entry name" value="UDP-GLYCOSYLTRANSFERASE 79A6"/>
    <property type="match status" value="1"/>
</dbReference>
<dbReference type="EC" id="2.4.1.-" evidence="4"/>
<dbReference type="KEGG" id="egu:105035416"/>
<accession>A0A6I9QHB9</accession>
<dbReference type="OrthoDB" id="5835829at2759"/>
<dbReference type="Gene3D" id="3.40.50.2000">
    <property type="entry name" value="Glycogen Phosphorylase B"/>
    <property type="match status" value="2"/>
</dbReference>
<gene>
    <name evidence="6" type="primary">LOC105035416</name>
</gene>
<evidence type="ECO:0000256" key="3">
    <source>
        <dbReference type="RuleBase" id="RU003718"/>
    </source>
</evidence>
<proteinExistence type="inferred from homology"/>
<dbReference type="InParanoid" id="A0A6I9QHB9"/>
<dbReference type="Proteomes" id="UP000504607">
    <property type="component" value="Unplaced"/>
</dbReference>
<sequence>MASTATNSPLHVLLFPWPAFGHIGPFLQLACKLSTTGGAAIRISFLSIAGNIPRIATLLPSDHSISIIPLDLPRVPGLTDDATSTADMTPAAAELLKLAVDLTKPQVESLLRHLRPHFVFFDFAMQWLPSLAHSLGIKSLHFSIFATICTAYNIVPSRRLHGPNPSVDDLKNPPDGFPSTSSVSTIPSYQATDLLYLFKRFHNGPCVYDRVVACLEGCTAVVAKTCMELEGQYIDYVDSQFQKPFLLAGPLVPEPPSGKLEERWARWLDGFSEESVVFCSFGSETFLSDEGVKELVLGLEMTGLPFFVVLNFPKDSEGREEGEEELRRKLPEGFGERVKGRGVLHTGWVQQQHILRHKSVGCFVCHAGLSSVIEGVVAGCQLVMLPQKGDQYLNAALFARDLEIGVEVERREEDGVFGREGLCKAVRKVMTEAGEESGRRVRANHRKLKDFLMDKEVQAKFMRDFLGNLKELAIT</sequence>
<dbReference type="Pfam" id="PF00201">
    <property type="entry name" value="UDPGT"/>
    <property type="match status" value="1"/>
</dbReference>
<evidence type="ECO:0000256" key="1">
    <source>
        <dbReference type="ARBA" id="ARBA00009995"/>
    </source>
</evidence>
<keyword evidence="3" id="KW-0328">Glycosyltransferase</keyword>
<dbReference type="InterPro" id="IPR002213">
    <property type="entry name" value="UDP_glucos_trans"/>
</dbReference>
<evidence type="ECO:0000313" key="6">
    <source>
        <dbReference type="RefSeq" id="XP_010909266.1"/>
    </source>
</evidence>
<dbReference type="FunCoup" id="A0A6I9QHB9">
    <property type="interactions" value="3"/>
</dbReference>
<dbReference type="InterPro" id="IPR035595">
    <property type="entry name" value="UDP_glycos_trans_CS"/>
</dbReference>
<comment type="similarity">
    <text evidence="1 3">Belongs to the UDP-glycosyltransferase family.</text>
</comment>
<dbReference type="AlphaFoldDB" id="A0A6I9QHB9"/>
<evidence type="ECO:0000256" key="4">
    <source>
        <dbReference type="RuleBase" id="RU362057"/>
    </source>
</evidence>
<dbReference type="InterPro" id="IPR050481">
    <property type="entry name" value="UDP-glycosyltransf_plant"/>
</dbReference>